<dbReference type="InterPro" id="IPR054105">
    <property type="entry name" value="WHD_NrtR"/>
</dbReference>
<name>A0A0B0D9I1_9MICC</name>
<accession>A0A0B0D9I1</accession>
<sequence>MTDQRVLLAVSTVIFTVRPTGENSAHELWLPLVRRIRDPYRGMWALPGGPLRSTEDLEDSALRSLTLTTGLAPTHLEQLATFGGLTRSAGAEERQVTVVYWASLPPHEAAMGENDLNVTWLRVTDLPDLAFDHSLIVAHALEHLRGRIAEPTVARAFLPETFTIAALREVHEAIIGKALDPPNFRRHVLSSGQLRDTGERLAGARHRPPTLYRFAAAEPPRLFSPTPSDRTEETP</sequence>
<dbReference type="SUPFAM" id="SSF46785">
    <property type="entry name" value="Winged helix' DNA-binding domain"/>
    <property type="match status" value="1"/>
</dbReference>
<dbReference type="Pfam" id="PF00293">
    <property type="entry name" value="NUDIX"/>
    <property type="match status" value="1"/>
</dbReference>
<dbReference type="SUPFAM" id="SSF55811">
    <property type="entry name" value="Nudix"/>
    <property type="match status" value="1"/>
</dbReference>
<dbReference type="Pfam" id="PF21906">
    <property type="entry name" value="WHD_NrtR"/>
    <property type="match status" value="1"/>
</dbReference>
<dbReference type="EMBL" id="JROM01000017">
    <property type="protein sequence ID" value="KHE74661.1"/>
    <property type="molecule type" value="Genomic_DNA"/>
</dbReference>
<dbReference type="InterPro" id="IPR036388">
    <property type="entry name" value="WH-like_DNA-bd_sf"/>
</dbReference>
<dbReference type="Proteomes" id="UP000030664">
    <property type="component" value="Unassembled WGS sequence"/>
</dbReference>
<dbReference type="STRING" id="223184.AS25_05080"/>
<dbReference type="PANTHER" id="PTHR43736:SF4">
    <property type="entry name" value="SLR1690 PROTEIN"/>
    <property type="match status" value="1"/>
</dbReference>
<evidence type="ECO:0000313" key="3">
    <source>
        <dbReference type="Proteomes" id="UP000030664"/>
    </source>
</evidence>
<dbReference type="AlphaFoldDB" id="A0A0B0D9I1"/>
<dbReference type="PROSITE" id="PS51462">
    <property type="entry name" value="NUDIX"/>
    <property type="match status" value="1"/>
</dbReference>
<dbReference type="Gene3D" id="1.10.10.10">
    <property type="entry name" value="Winged helix-like DNA-binding domain superfamily/Winged helix DNA-binding domain"/>
    <property type="match status" value="1"/>
</dbReference>
<reference evidence="2 3" key="1">
    <citation type="submission" date="2014-09" db="EMBL/GenBank/DDBJ databases">
        <title>High-quality draft genome sequence of Kocuria marina SO9-6, an actinobacterium isolated from a copper mine.</title>
        <authorList>
            <person name="Castro D.B."/>
            <person name="Pereira L.B."/>
            <person name="Silva M.V."/>
            <person name="Silva B.P."/>
            <person name="Zanardi B.R."/>
            <person name="Carlos C."/>
            <person name="Belgini D.R."/>
            <person name="Limache E.G."/>
            <person name="Lacerda G.V."/>
            <person name="Nery M.B."/>
            <person name="Gomes M.B."/>
            <person name="Souza S."/>
            <person name="Silva T.M."/>
            <person name="Rodrigues V.D."/>
            <person name="Paulino L.C."/>
            <person name="Vicentini R."/>
            <person name="Ferraz L.F."/>
            <person name="Ottoboni L.M."/>
        </authorList>
    </citation>
    <scope>NUCLEOTIDE SEQUENCE [LARGE SCALE GENOMIC DNA]</scope>
    <source>
        <strain evidence="2 3">SO9-6</strain>
    </source>
</reference>
<protein>
    <submittedName>
        <fullName evidence="2">ADP-ribose pyrophosphatase</fullName>
    </submittedName>
</protein>
<comment type="caution">
    <text evidence="2">The sequence shown here is derived from an EMBL/GenBank/DDBJ whole genome shotgun (WGS) entry which is preliminary data.</text>
</comment>
<evidence type="ECO:0000259" key="1">
    <source>
        <dbReference type="PROSITE" id="PS51462"/>
    </source>
</evidence>
<dbReference type="InterPro" id="IPR000086">
    <property type="entry name" value="NUDIX_hydrolase_dom"/>
</dbReference>
<dbReference type="InterPro" id="IPR015797">
    <property type="entry name" value="NUDIX_hydrolase-like_dom_sf"/>
</dbReference>
<gene>
    <name evidence="2" type="ORF">AS25_05080</name>
</gene>
<organism evidence="2 3">
    <name type="scientific">Kocuria marina</name>
    <dbReference type="NCBI Taxonomy" id="223184"/>
    <lineage>
        <taxon>Bacteria</taxon>
        <taxon>Bacillati</taxon>
        <taxon>Actinomycetota</taxon>
        <taxon>Actinomycetes</taxon>
        <taxon>Micrococcales</taxon>
        <taxon>Micrococcaceae</taxon>
        <taxon>Kocuria</taxon>
    </lineage>
</organism>
<evidence type="ECO:0000313" key="2">
    <source>
        <dbReference type="EMBL" id="KHE74661.1"/>
    </source>
</evidence>
<feature type="domain" description="Nudix hydrolase" evidence="1">
    <location>
        <begin position="5"/>
        <end position="143"/>
    </location>
</feature>
<dbReference type="RefSeq" id="WP_035962689.1">
    <property type="nucleotide sequence ID" value="NZ_JROM01000017.1"/>
</dbReference>
<proteinExistence type="predicted"/>
<dbReference type="InterPro" id="IPR036390">
    <property type="entry name" value="WH_DNA-bd_sf"/>
</dbReference>
<dbReference type="eggNOG" id="COG4111">
    <property type="taxonomic scope" value="Bacteria"/>
</dbReference>
<dbReference type="Gene3D" id="3.90.79.10">
    <property type="entry name" value="Nucleoside Triphosphate Pyrophosphohydrolase"/>
    <property type="match status" value="1"/>
</dbReference>
<dbReference type="CDD" id="cd18873">
    <property type="entry name" value="NUDIX_NadM_like"/>
    <property type="match status" value="1"/>
</dbReference>
<dbReference type="PANTHER" id="PTHR43736">
    <property type="entry name" value="ADP-RIBOSE PYROPHOSPHATASE"/>
    <property type="match status" value="1"/>
</dbReference>